<protein>
    <submittedName>
        <fullName evidence="1">Uncharacterized protein</fullName>
    </submittedName>
</protein>
<comment type="caution">
    <text evidence="1">The sequence shown here is derived from an EMBL/GenBank/DDBJ whole genome shotgun (WGS) entry which is preliminary data.</text>
</comment>
<dbReference type="AlphaFoldDB" id="K1UYK5"/>
<feature type="non-terminal residue" evidence="1">
    <location>
        <position position="1"/>
    </location>
</feature>
<dbReference type="EMBL" id="AJWZ01000497">
    <property type="protein sequence ID" value="EKC76676.1"/>
    <property type="molecule type" value="Genomic_DNA"/>
</dbReference>
<organism evidence="1">
    <name type="scientific">human gut metagenome</name>
    <dbReference type="NCBI Taxonomy" id="408170"/>
    <lineage>
        <taxon>unclassified sequences</taxon>
        <taxon>metagenomes</taxon>
        <taxon>organismal metagenomes</taxon>
    </lineage>
</organism>
<evidence type="ECO:0000313" key="1">
    <source>
        <dbReference type="EMBL" id="EKC76676.1"/>
    </source>
</evidence>
<name>K1UYK5_9ZZZZ</name>
<reference evidence="1" key="1">
    <citation type="journal article" date="2013" name="Environ. Microbiol.">
        <title>Microbiota from the distal guts of lean and obese adolescents exhibit partial functional redundancy besides clear differences in community structure.</title>
        <authorList>
            <person name="Ferrer M."/>
            <person name="Ruiz A."/>
            <person name="Lanza F."/>
            <person name="Haange S.B."/>
            <person name="Oberbach A."/>
            <person name="Till H."/>
            <person name="Bargiela R."/>
            <person name="Campoy C."/>
            <person name="Segura M.T."/>
            <person name="Richter M."/>
            <person name="von Bergen M."/>
            <person name="Seifert J."/>
            <person name="Suarez A."/>
        </authorList>
    </citation>
    <scope>NUCLEOTIDE SEQUENCE</scope>
</reference>
<accession>K1UYK5</accession>
<gene>
    <name evidence="1" type="ORF">OBE_00725</name>
</gene>
<sequence length="24" mass="2774">GFPPDYISYYSHNGLYIKARNGIK</sequence>
<proteinExistence type="predicted"/>